<reference evidence="1" key="2">
    <citation type="submission" date="2023-01" db="EMBL/GenBank/DDBJ databases">
        <title>Draft genome sequence of Sulfitobacter pacificus strain NBRC 109915.</title>
        <authorList>
            <person name="Sun Q."/>
            <person name="Mori K."/>
        </authorList>
    </citation>
    <scope>NUCLEOTIDE SEQUENCE</scope>
    <source>
        <strain evidence="1">NBRC 109915</strain>
    </source>
</reference>
<gene>
    <name evidence="1" type="ORF">GCM10007927_09160</name>
</gene>
<accession>A0ABQ5VGA2</accession>
<dbReference type="EMBL" id="BSNL01000001">
    <property type="protein sequence ID" value="GLQ26113.1"/>
    <property type="molecule type" value="Genomic_DNA"/>
</dbReference>
<comment type="caution">
    <text evidence="1">The sequence shown here is derived from an EMBL/GenBank/DDBJ whole genome shotgun (WGS) entry which is preliminary data.</text>
</comment>
<protein>
    <submittedName>
        <fullName evidence="1">Uncharacterized protein</fullName>
    </submittedName>
</protein>
<sequence>MDKFLEEVREYAERCGRQPGTVVQKLVGLSGTTWEKWASGQSFPRADTIDRIRAHIAANPAPTEAGNKGDAE</sequence>
<dbReference type="Proteomes" id="UP001161388">
    <property type="component" value="Unassembled WGS sequence"/>
</dbReference>
<name>A0ABQ5VGA2_9RHOB</name>
<reference evidence="1" key="1">
    <citation type="journal article" date="2014" name="Int. J. Syst. Evol. Microbiol.">
        <title>Complete genome of a new Firmicutes species belonging to the dominant human colonic microbiota ('Ruminococcus bicirculans') reveals two chromosomes and a selective capacity to utilize plant glucans.</title>
        <authorList>
            <consortium name="NISC Comparative Sequencing Program"/>
            <person name="Wegmann U."/>
            <person name="Louis P."/>
            <person name="Goesmann A."/>
            <person name="Henrissat B."/>
            <person name="Duncan S.H."/>
            <person name="Flint H.J."/>
        </authorList>
    </citation>
    <scope>NUCLEOTIDE SEQUENCE</scope>
    <source>
        <strain evidence="1">NBRC 109915</strain>
    </source>
</reference>
<proteinExistence type="predicted"/>
<evidence type="ECO:0000313" key="1">
    <source>
        <dbReference type="EMBL" id="GLQ26113.1"/>
    </source>
</evidence>
<evidence type="ECO:0000313" key="2">
    <source>
        <dbReference type="Proteomes" id="UP001161388"/>
    </source>
</evidence>
<keyword evidence="2" id="KW-1185">Reference proteome</keyword>
<organism evidence="1 2">
    <name type="scientific">Sulfitobacter pacificus</name>
    <dbReference type="NCBI Taxonomy" id="1499314"/>
    <lineage>
        <taxon>Bacteria</taxon>
        <taxon>Pseudomonadati</taxon>
        <taxon>Pseudomonadota</taxon>
        <taxon>Alphaproteobacteria</taxon>
        <taxon>Rhodobacterales</taxon>
        <taxon>Roseobacteraceae</taxon>
        <taxon>Sulfitobacter</taxon>
    </lineage>
</organism>